<dbReference type="SUPFAM" id="SSF53328">
    <property type="entry name" value="Formyltransferase"/>
    <property type="match status" value="1"/>
</dbReference>
<dbReference type="InterPro" id="IPR011034">
    <property type="entry name" value="Formyl_transferase-like_C_sf"/>
</dbReference>
<evidence type="ECO:0000256" key="1">
    <source>
        <dbReference type="ARBA" id="ARBA00010699"/>
    </source>
</evidence>
<reference evidence="8" key="1">
    <citation type="submission" date="2020-04" db="EMBL/GenBank/DDBJ databases">
        <authorList>
            <person name="Zhang T."/>
        </authorList>
    </citation>
    <scope>NUCLEOTIDE SEQUENCE</scope>
    <source>
        <strain evidence="8">HKST-UBA02</strain>
    </source>
</reference>
<evidence type="ECO:0000259" key="6">
    <source>
        <dbReference type="Pfam" id="PF00551"/>
    </source>
</evidence>
<keyword evidence="4 5" id="KW-0648">Protein biosynthesis</keyword>
<comment type="similarity">
    <text evidence="1 5">Belongs to the Fmt family.</text>
</comment>
<evidence type="ECO:0000256" key="4">
    <source>
        <dbReference type="ARBA" id="ARBA00022917"/>
    </source>
</evidence>
<evidence type="ECO:0000256" key="2">
    <source>
        <dbReference type="ARBA" id="ARBA00012261"/>
    </source>
</evidence>
<evidence type="ECO:0000256" key="3">
    <source>
        <dbReference type="ARBA" id="ARBA00022679"/>
    </source>
</evidence>
<dbReference type="CDD" id="cd08646">
    <property type="entry name" value="FMT_core_Met-tRNA-FMT_N"/>
    <property type="match status" value="1"/>
</dbReference>
<dbReference type="PANTHER" id="PTHR11138:SF5">
    <property type="entry name" value="METHIONYL-TRNA FORMYLTRANSFERASE, MITOCHONDRIAL"/>
    <property type="match status" value="1"/>
</dbReference>
<dbReference type="HAMAP" id="MF_00182">
    <property type="entry name" value="Formyl_trans"/>
    <property type="match status" value="1"/>
</dbReference>
<dbReference type="Pfam" id="PF00551">
    <property type="entry name" value="Formyl_trans_N"/>
    <property type="match status" value="1"/>
</dbReference>
<dbReference type="NCBIfam" id="TIGR00460">
    <property type="entry name" value="fmt"/>
    <property type="match status" value="1"/>
</dbReference>
<dbReference type="EC" id="2.1.2.9" evidence="2 5"/>
<sequence>MRVLFFGTPDFARVVLSHLVDSPHQVVGCVTQPPRPSGRGLKLVDPPAARLAMDAVIPVFQPEKLHSADSLARLRALGADLFVTAAFGRLLRPSLLTMPPRGCWNVHTSLLPRHRGASPATSALLAGDLWTGVSIFELDEGMDTGPLIAQAMTPIGPEETAGELTERLAELGGKTLVETITREAGTPLPRHAQPEELATYSRLLTKDDGRVSWSRPSLHVDRQIRAVTPWPGAFTFFGDKRVRIHRAIPLHEMAESSEAGTVVGVGGAIDVACGQGAIRLMELQTEGKTRQTANEWARGARLTVGARFDG</sequence>
<feature type="binding site" evidence="5">
    <location>
        <begin position="109"/>
        <end position="112"/>
    </location>
    <ligand>
        <name>(6S)-5,6,7,8-tetrahydrofolate</name>
        <dbReference type="ChEBI" id="CHEBI:57453"/>
    </ligand>
</feature>
<evidence type="ECO:0000256" key="5">
    <source>
        <dbReference type="HAMAP-Rule" id="MF_00182"/>
    </source>
</evidence>
<gene>
    <name evidence="5 8" type="primary">fmt</name>
    <name evidence="8" type="ORF">KDA27_10040</name>
</gene>
<protein>
    <recommendedName>
        <fullName evidence="2 5">Methionyl-tRNA formyltransferase</fullName>
        <ecNumber evidence="2 5">2.1.2.9</ecNumber>
    </recommendedName>
</protein>
<dbReference type="SUPFAM" id="SSF50486">
    <property type="entry name" value="FMT C-terminal domain-like"/>
    <property type="match status" value="1"/>
</dbReference>
<dbReference type="GO" id="GO:0005829">
    <property type="term" value="C:cytosol"/>
    <property type="evidence" value="ECO:0007669"/>
    <property type="project" value="TreeGrafter"/>
</dbReference>
<evidence type="ECO:0000259" key="7">
    <source>
        <dbReference type="Pfam" id="PF02911"/>
    </source>
</evidence>
<dbReference type="Pfam" id="PF02911">
    <property type="entry name" value="Formyl_trans_C"/>
    <property type="match status" value="1"/>
</dbReference>
<dbReference type="GO" id="GO:0004479">
    <property type="term" value="F:methionyl-tRNA formyltransferase activity"/>
    <property type="evidence" value="ECO:0007669"/>
    <property type="project" value="UniProtKB-UniRule"/>
</dbReference>
<dbReference type="Gene3D" id="3.40.50.12230">
    <property type="match status" value="1"/>
</dbReference>
<dbReference type="InterPro" id="IPR005793">
    <property type="entry name" value="Formyl_trans_C"/>
</dbReference>
<comment type="caution">
    <text evidence="8">The sequence shown here is derived from an EMBL/GenBank/DDBJ whole genome shotgun (WGS) entry which is preliminary data.</text>
</comment>
<dbReference type="Proteomes" id="UP000739538">
    <property type="component" value="Unassembled WGS sequence"/>
</dbReference>
<organism evidence="8 9">
    <name type="scientific">Eiseniibacteriota bacterium</name>
    <dbReference type="NCBI Taxonomy" id="2212470"/>
    <lineage>
        <taxon>Bacteria</taxon>
        <taxon>Candidatus Eiseniibacteriota</taxon>
    </lineage>
</organism>
<dbReference type="InterPro" id="IPR002376">
    <property type="entry name" value="Formyl_transf_N"/>
</dbReference>
<feature type="domain" description="Formyl transferase C-terminal" evidence="7">
    <location>
        <begin position="204"/>
        <end position="300"/>
    </location>
</feature>
<dbReference type="InterPro" id="IPR036477">
    <property type="entry name" value="Formyl_transf_N_sf"/>
</dbReference>
<evidence type="ECO:0000313" key="8">
    <source>
        <dbReference type="EMBL" id="MCA9756132.1"/>
    </source>
</evidence>
<proteinExistence type="inferred from homology"/>
<accession>A0A956NC73</accession>
<dbReference type="CDD" id="cd08704">
    <property type="entry name" value="Met_tRNA_FMT_C"/>
    <property type="match status" value="1"/>
</dbReference>
<dbReference type="EMBL" id="JAGQHS010000043">
    <property type="protein sequence ID" value="MCA9756132.1"/>
    <property type="molecule type" value="Genomic_DNA"/>
</dbReference>
<dbReference type="InterPro" id="IPR041711">
    <property type="entry name" value="Met-tRNA-FMT_N"/>
</dbReference>
<comment type="catalytic activity">
    <reaction evidence="5">
        <text>L-methionyl-tRNA(fMet) + (6R)-10-formyltetrahydrofolate = N-formyl-L-methionyl-tRNA(fMet) + (6S)-5,6,7,8-tetrahydrofolate + H(+)</text>
        <dbReference type="Rhea" id="RHEA:24380"/>
        <dbReference type="Rhea" id="RHEA-COMP:9952"/>
        <dbReference type="Rhea" id="RHEA-COMP:9953"/>
        <dbReference type="ChEBI" id="CHEBI:15378"/>
        <dbReference type="ChEBI" id="CHEBI:57453"/>
        <dbReference type="ChEBI" id="CHEBI:78530"/>
        <dbReference type="ChEBI" id="CHEBI:78844"/>
        <dbReference type="ChEBI" id="CHEBI:195366"/>
        <dbReference type="EC" id="2.1.2.9"/>
    </reaction>
</comment>
<reference evidence="8" key="2">
    <citation type="journal article" date="2021" name="Microbiome">
        <title>Successional dynamics and alternative stable states in a saline activated sludge microbial community over 9 years.</title>
        <authorList>
            <person name="Wang Y."/>
            <person name="Ye J."/>
            <person name="Ju F."/>
            <person name="Liu L."/>
            <person name="Boyd J.A."/>
            <person name="Deng Y."/>
            <person name="Parks D.H."/>
            <person name="Jiang X."/>
            <person name="Yin X."/>
            <person name="Woodcroft B.J."/>
            <person name="Tyson G.W."/>
            <person name="Hugenholtz P."/>
            <person name="Polz M.F."/>
            <person name="Zhang T."/>
        </authorList>
    </citation>
    <scope>NUCLEOTIDE SEQUENCE</scope>
    <source>
        <strain evidence="8">HKST-UBA02</strain>
    </source>
</reference>
<evidence type="ECO:0000313" key="9">
    <source>
        <dbReference type="Proteomes" id="UP000739538"/>
    </source>
</evidence>
<feature type="domain" description="Formyl transferase N-terminal" evidence="6">
    <location>
        <begin position="1"/>
        <end position="180"/>
    </location>
</feature>
<keyword evidence="3 5" id="KW-0808">Transferase</keyword>
<name>A0A956NC73_UNCEI</name>
<comment type="function">
    <text evidence="5">Attaches a formyl group to the free amino group of methionyl-tRNA(fMet). The formyl group appears to play a dual role in the initiator identity of N-formylmethionyl-tRNA by promoting its recognition by IF2 and preventing the misappropriation of this tRNA by the elongation apparatus.</text>
</comment>
<dbReference type="InterPro" id="IPR005794">
    <property type="entry name" value="Fmt"/>
</dbReference>
<dbReference type="AlphaFoldDB" id="A0A956NC73"/>
<dbReference type="InterPro" id="IPR044135">
    <property type="entry name" value="Met-tRNA-FMT_C"/>
</dbReference>
<dbReference type="PANTHER" id="PTHR11138">
    <property type="entry name" value="METHIONYL-TRNA FORMYLTRANSFERASE"/>
    <property type="match status" value="1"/>
</dbReference>